<accession>A0A0C3BLQ6</accession>
<proteinExistence type="predicted"/>
<reference evidence="1 2" key="1">
    <citation type="submission" date="2014-04" db="EMBL/GenBank/DDBJ databases">
        <authorList>
            <consortium name="DOE Joint Genome Institute"/>
            <person name="Kuo A."/>
            <person name="Tarkka M."/>
            <person name="Buscot F."/>
            <person name="Kohler A."/>
            <person name="Nagy L.G."/>
            <person name="Floudas D."/>
            <person name="Copeland A."/>
            <person name="Barry K.W."/>
            <person name="Cichocki N."/>
            <person name="Veneault-Fourrey C."/>
            <person name="LaButti K."/>
            <person name="Lindquist E.A."/>
            <person name="Lipzen A."/>
            <person name="Lundell T."/>
            <person name="Morin E."/>
            <person name="Murat C."/>
            <person name="Sun H."/>
            <person name="Tunlid A."/>
            <person name="Henrissat B."/>
            <person name="Grigoriev I.V."/>
            <person name="Hibbett D.S."/>
            <person name="Martin F."/>
            <person name="Nordberg H.P."/>
            <person name="Cantor M.N."/>
            <person name="Hua S.X."/>
        </authorList>
    </citation>
    <scope>NUCLEOTIDE SEQUENCE [LARGE SCALE GENOMIC DNA]</scope>
    <source>
        <strain evidence="1 2">F 1598</strain>
    </source>
</reference>
<dbReference type="AlphaFoldDB" id="A0A0C3BLQ6"/>
<evidence type="ECO:0000313" key="1">
    <source>
        <dbReference type="EMBL" id="KIM87388.1"/>
    </source>
</evidence>
<keyword evidence="2" id="KW-1185">Reference proteome</keyword>
<dbReference type="Proteomes" id="UP000054166">
    <property type="component" value="Unassembled WGS sequence"/>
</dbReference>
<dbReference type="HOGENOM" id="CLU_2414074_0_0_1"/>
<sequence>MIPQRMIDIPQVVILGRPNSKFCLYQLCGASAWHSLPSMSVEDAERLKLDKVPGIVPVNRSRPKRSLLSTRSCVHTFAKDPAMARDMEHHGP</sequence>
<gene>
    <name evidence="1" type="ORF">PILCRDRAFT_274773</name>
</gene>
<organism evidence="1 2">
    <name type="scientific">Piloderma croceum (strain F 1598)</name>
    <dbReference type="NCBI Taxonomy" id="765440"/>
    <lineage>
        <taxon>Eukaryota</taxon>
        <taxon>Fungi</taxon>
        <taxon>Dikarya</taxon>
        <taxon>Basidiomycota</taxon>
        <taxon>Agaricomycotina</taxon>
        <taxon>Agaricomycetes</taxon>
        <taxon>Agaricomycetidae</taxon>
        <taxon>Atheliales</taxon>
        <taxon>Atheliaceae</taxon>
        <taxon>Piloderma</taxon>
    </lineage>
</organism>
<name>A0A0C3BLQ6_PILCF</name>
<protein>
    <submittedName>
        <fullName evidence="1">Uncharacterized protein</fullName>
    </submittedName>
</protein>
<dbReference type="InParanoid" id="A0A0C3BLQ6"/>
<evidence type="ECO:0000313" key="2">
    <source>
        <dbReference type="Proteomes" id="UP000054166"/>
    </source>
</evidence>
<dbReference type="EMBL" id="KN832979">
    <property type="protein sequence ID" value="KIM87388.1"/>
    <property type="molecule type" value="Genomic_DNA"/>
</dbReference>
<reference evidence="2" key="2">
    <citation type="submission" date="2015-01" db="EMBL/GenBank/DDBJ databases">
        <title>Evolutionary Origins and Diversification of the Mycorrhizal Mutualists.</title>
        <authorList>
            <consortium name="DOE Joint Genome Institute"/>
            <consortium name="Mycorrhizal Genomics Consortium"/>
            <person name="Kohler A."/>
            <person name="Kuo A."/>
            <person name="Nagy L.G."/>
            <person name="Floudas D."/>
            <person name="Copeland A."/>
            <person name="Barry K.W."/>
            <person name="Cichocki N."/>
            <person name="Veneault-Fourrey C."/>
            <person name="LaButti K."/>
            <person name="Lindquist E.A."/>
            <person name="Lipzen A."/>
            <person name="Lundell T."/>
            <person name="Morin E."/>
            <person name="Murat C."/>
            <person name="Riley R."/>
            <person name="Ohm R."/>
            <person name="Sun H."/>
            <person name="Tunlid A."/>
            <person name="Henrissat B."/>
            <person name="Grigoriev I.V."/>
            <person name="Hibbett D.S."/>
            <person name="Martin F."/>
        </authorList>
    </citation>
    <scope>NUCLEOTIDE SEQUENCE [LARGE SCALE GENOMIC DNA]</scope>
    <source>
        <strain evidence="2">F 1598</strain>
    </source>
</reference>